<evidence type="ECO:0000256" key="2">
    <source>
        <dbReference type="RuleBase" id="RU362097"/>
    </source>
</evidence>
<dbReference type="GO" id="GO:0005886">
    <property type="term" value="C:plasma membrane"/>
    <property type="evidence" value="ECO:0007669"/>
    <property type="project" value="UniProtKB-SubCell"/>
</dbReference>
<accession>A0A3S9SIV2</accession>
<feature type="coiled-coil region" evidence="3">
    <location>
        <begin position="223"/>
        <end position="250"/>
    </location>
</feature>
<keyword evidence="2" id="KW-0449">Lipoprotein</keyword>
<dbReference type="AlphaFoldDB" id="A0A3S9SIV2"/>
<evidence type="ECO:0000256" key="4">
    <source>
        <dbReference type="SAM" id="MobiDB-lite"/>
    </source>
</evidence>
<dbReference type="OrthoDB" id="9770517at2"/>
<reference evidence="5 6" key="1">
    <citation type="submission" date="2018-12" db="EMBL/GenBank/DDBJ databases">
        <title>Genome sequencing of Eikenella corrodens KCOM 3110 (= JS217).</title>
        <authorList>
            <person name="Koo J.-K."/>
            <person name="Park S.-N."/>
            <person name="Lim Y.K."/>
        </authorList>
    </citation>
    <scope>NUCLEOTIDE SEQUENCE [LARGE SCALE GENOMIC DNA]</scope>
    <source>
        <strain evidence="5 6">KCOM 3110</strain>
    </source>
</reference>
<dbReference type="PROSITE" id="PS51257">
    <property type="entry name" value="PROKAR_LIPOPROTEIN"/>
    <property type="match status" value="1"/>
</dbReference>
<dbReference type="InterPro" id="IPR010131">
    <property type="entry name" value="MdtP/NodT-like"/>
</dbReference>
<dbReference type="SUPFAM" id="SSF56954">
    <property type="entry name" value="Outer membrane efflux proteins (OEP)"/>
    <property type="match status" value="1"/>
</dbReference>
<sequence>MRTTVLKPIAGSLAFSLLLSACTLAPRYQQPEVNVPASFRYDTATGQNSNRTADTGWEDYFADPRLKSLITLALQNNPDLRMAALNAEAVRAQYAITRAASLPGINASGTGQRARVAQDLSATGRSYIAESYNVGLGIASYELDLFGKARSNNQAALQGYFSSAAARDSAHLALVSAVAKAYFNERYAEESMKLAQRVLQTREQTYRLNQIQHNAGVISAVNLREMEALIESAKADYAAALRAREQAHNALAVLINQPVPNNLPAGLPLNKQFRITQLPAGLSSYLLQNRPDIRAAEHNLRQANANIGAARAAFFPSISITSSIGTGSTEMNRLFDGINRTWVFSPTIKVPIFNWGSLRASLDVAKLRQQSAVAAYEKAVQSAFQDVSNALVARETLQQQYDARVQTQKAYNDRLRLINLRYRHGVSSSLEVLDAERSSYSADAAVLATQLSMLENLADLYKALGGGLKQHTEAAPAAAVTPTQAPAEAASASAESNGK</sequence>
<gene>
    <name evidence="5" type="ORF">ELB75_04710</name>
</gene>
<evidence type="ECO:0000256" key="3">
    <source>
        <dbReference type="SAM" id="Coils"/>
    </source>
</evidence>
<keyword evidence="2" id="KW-0564">Palmitate</keyword>
<feature type="chain" id="PRO_5018811089" evidence="2">
    <location>
        <begin position="26"/>
        <end position="499"/>
    </location>
</feature>
<comment type="similarity">
    <text evidence="1 2">Belongs to the outer membrane factor (OMF) (TC 1.B.17) family.</text>
</comment>
<dbReference type="NCBIfam" id="TIGR01845">
    <property type="entry name" value="outer_NodT"/>
    <property type="match status" value="1"/>
</dbReference>
<proteinExistence type="inferred from homology"/>
<organism evidence="5 6">
    <name type="scientific">Eikenella corrodens</name>
    <dbReference type="NCBI Taxonomy" id="539"/>
    <lineage>
        <taxon>Bacteria</taxon>
        <taxon>Pseudomonadati</taxon>
        <taxon>Pseudomonadota</taxon>
        <taxon>Betaproteobacteria</taxon>
        <taxon>Neisseriales</taxon>
        <taxon>Neisseriaceae</taxon>
        <taxon>Eikenella</taxon>
    </lineage>
</organism>
<feature type="signal peptide" evidence="2">
    <location>
        <begin position="1"/>
        <end position="25"/>
    </location>
</feature>
<dbReference type="InterPro" id="IPR003423">
    <property type="entry name" value="OMP_efflux"/>
</dbReference>
<dbReference type="Proteomes" id="UP000282435">
    <property type="component" value="Chromosome"/>
</dbReference>
<dbReference type="Gene3D" id="2.20.200.10">
    <property type="entry name" value="Outer membrane efflux proteins (OEP)"/>
    <property type="match status" value="1"/>
</dbReference>
<feature type="region of interest" description="Disordered" evidence="4">
    <location>
        <begin position="475"/>
        <end position="499"/>
    </location>
</feature>
<protein>
    <submittedName>
        <fullName evidence="5">Efflux transporter outer membrane subunit</fullName>
    </submittedName>
</protein>
<keyword evidence="2" id="KW-0472">Membrane</keyword>
<keyword evidence="3" id="KW-0175">Coiled coil</keyword>
<dbReference type="RefSeq" id="WP_126982934.1">
    <property type="nucleotide sequence ID" value="NZ_CP034670.1"/>
</dbReference>
<dbReference type="PANTHER" id="PTHR30203">
    <property type="entry name" value="OUTER MEMBRANE CATION EFFLUX PROTEIN"/>
    <property type="match status" value="1"/>
</dbReference>
<dbReference type="PANTHER" id="PTHR30203:SF32">
    <property type="entry name" value="CATION EFFLUX SYSTEM PROTEIN CUSC"/>
    <property type="match status" value="1"/>
</dbReference>
<dbReference type="Gene3D" id="1.20.1600.10">
    <property type="entry name" value="Outer membrane efflux proteins (OEP)"/>
    <property type="match status" value="1"/>
</dbReference>
<keyword evidence="2" id="KW-0812">Transmembrane</keyword>
<keyword evidence="2" id="KW-0732">Signal</keyword>
<dbReference type="EMBL" id="CP034670">
    <property type="protein sequence ID" value="AZR59389.1"/>
    <property type="molecule type" value="Genomic_DNA"/>
</dbReference>
<name>A0A3S9SIV2_EIKCO</name>
<evidence type="ECO:0000256" key="1">
    <source>
        <dbReference type="ARBA" id="ARBA00007613"/>
    </source>
</evidence>
<evidence type="ECO:0000313" key="6">
    <source>
        <dbReference type="Proteomes" id="UP000282435"/>
    </source>
</evidence>
<dbReference type="GO" id="GO:0015562">
    <property type="term" value="F:efflux transmembrane transporter activity"/>
    <property type="evidence" value="ECO:0007669"/>
    <property type="project" value="InterPro"/>
</dbReference>
<keyword evidence="2" id="KW-1134">Transmembrane beta strand</keyword>
<evidence type="ECO:0000313" key="5">
    <source>
        <dbReference type="EMBL" id="AZR59389.1"/>
    </source>
</evidence>
<comment type="subcellular location">
    <subcellularLocation>
        <location evidence="2">Cell membrane</location>
        <topology evidence="2">Lipid-anchor</topology>
    </subcellularLocation>
</comment>
<dbReference type="Pfam" id="PF02321">
    <property type="entry name" value="OEP"/>
    <property type="match status" value="2"/>
</dbReference>